<accession>A0A850R892</accession>
<organism evidence="7 8">
    <name type="scientific">Allochromatium humboldtianum</name>
    <dbReference type="NCBI Taxonomy" id="504901"/>
    <lineage>
        <taxon>Bacteria</taxon>
        <taxon>Pseudomonadati</taxon>
        <taxon>Pseudomonadota</taxon>
        <taxon>Gammaproteobacteria</taxon>
        <taxon>Chromatiales</taxon>
        <taxon>Chromatiaceae</taxon>
        <taxon>Allochromatium</taxon>
    </lineage>
</organism>
<dbReference type="Proteomes" id="UP000592294">
    <property type="component" value="Unassembled WGS sequence"/>
</dbReference>
<gene>
    <name evidence="7" type="ORF">HW932_12465</name>
</gene>
<evidence type="ECO:0000256" key="3">
    <source>
        <dbReference type="ARBA" id="ARBA00022801"/>
    </source>
</evidence>
<evidence type="ECO:0000313" key="7">
    <source>
        <dbReference type="EMBL" id="NVZ10074.1"/>
    </source>
</evidence>
<feature type="domain" description="Peptidase S49" evidence="6">
    <location>
        <begin position="131"/>
        <end position="277"/>
    </location>
</feature>
<dbReference type="Pfam" id="PF01343">
    <property type="entry name" value="Peptidase_S49"/>
    <property type="match status" value="1"/>
</dbReference>
<dbReference type="InterPro" id="IPR033855">
    <property type="entry name" value="Protein_C"/>
</dbReference>
<dbReference type="GO" id="GO:0006508">
    <property type="term" value="P:proteolysis"/>
    <property type="evidence" value="ECO:0007669"/>
    <property type="project" value="UniProtKB-KW"/>
</dbReference>
<dbReference type="Gene3D" id="3.90.226.10">
    <property type="entry name" value="2-enoyl-CoA Hydratase, Chain A, domain 1"/>
    <property type="match status" value="1"/>
</dbReference>
<dbReference type="EMBL" id="JABZEO010000007">
    <property type="protein sequence ID" value="NVZ10074.1"/>
    <property type="molecule type" value="Genomic_DNA"/>
</dbReference>
<dbReference type="RefSeq" id="WP_176976809.1">
    <property type="nucleotide sequence ID" value="NZ_JABZEO010000007.1"/>
</dbReference>
<feature type="compositionally biased region" description="Low complexity" evidence="5">
    <location>
        <begin position="329"/>
        <end position="339"/>
    </location>
</feature>
<dbReference type="CDD" id="cd07022">
    <property type="entry name" value="S49_Sppa_36K_type"/>
    <property type="match status" value="1"/>
</dbReference>
<keyword evidence="2" id="KW-0645">Protease</keyword>
<comment type="caution">
    <text evidence="7">The sequence shown here is derived from an EMBL/GenBank/DDBJ whole genome shotgun (WGS) entry which is preliminary data.</text>
</comment>
<evidence type="ECO:0000256" key="2">
    <source>
        <dbReference type="ARBA" id="ARBA00022670"/>
    </source>
</evidence>
<dbReference type="InterPro" id="IPR029045">
    <property type="entry name" value="ClpP/crotonase-like_dom_sf"/>
</dbReference>
<reference evidence="7 8" key="1">
    <citation type="submission" date="2020-06" db="EMBL/GenBank/DDBJ databases">
        <title>Whole-genome sequence of Allochromatium humboldtianum DSM 21881, type strain.</title>
        <authorList>
            <person name="Kyndt J.A."/>
            <person name="Meyer T.E."/>
        </authorList>
    </citation>
    <scope>NUCLEOTIDE SEQUENCE [LARGE SCALE GENOMIC DNA]</scope>
    <source>
        <strain evidence="7 8">DSM 21881</strain>
    </source>
</reference>
<name>A0A850R892_9GAMM</name>
<sequence>MTDLPYLASRLYGTPLLIARPKLEVILGVVARKMAGDTLATPPPANVDAGMTGDLQNLEGIAILPVLGTLVRRSSYIGAASGLTSYHDIEAMAEQAFADGQVRAVLLEIDSSGGEAGGVFDLARRLRQLAQSSGKPLWAIADEAALSAAYAIACAADRLWLTRTAEVGSIGVVAVHVDESVADAKAGLNYTFLHAGAHKVDGHPHAPLPAPVAADIQADIEQLHDQFISLVAGFRRLTVETIRDTEARVYRGEAALQAGLADQIGTRSEALAALQRQLAMSAGRSLRNKAAALSATRTTSRSQPFPKEISMNDHNPVTPVDDTQENSAPNSSPTPVQSPQTPPPLDEAAITAQVEQRLRRQLAELTEIAAQAKRLGVTVDPAQALARGVTPDALRQSVLQQAAERDVAQDIVAQAPAPAPTKPQSVADSPLVKAAQAYGGRK</sequence>
<dbReference type="PANTHER" id="PTHR33209">
    <property type="entry name" value="PROTEASE 4"/>
    <property type="match status" value="1"/>
</dbReference>
<dbReference type="GO" id="GO:0008236">
    <property type="term" value="F:serine-type peptidase activity"/>
    <property type="evidence" value="ECO:0007669"/>
    <property type="project" value="UniProtKB-KW"/>
</dbReference>
<evidence type="ECO:0000313" key="8">
    <source>
        <dbReference type="Proteomes" id="UP000592294"/>
    </source>
</evidence>
<protein>
    <submittedName>
        <fullName evidence="7">S49 family peptidase</fullName>
    </submittedName>
</protein>
<evidence type="ECO:0000259" key="6">
    <source>
        <dbReference type="Pfam" id="PF01343"/>
    </source>
</evidence>
<dbReference type="PANTHER" id="PTHR33209:SF1">
    <property type="entry name" value="PEPTIDASE S49 DOMAIN-CONTAINING PROTEIN"/>
    <property type="match status" value="1"/>
</dbReference>
<feature type="compositionally biased region" description="Low complexity" evidence="5">
    <location>
        <begin position="290"/>
        <end position="302"/>
    </location>
</feature>
<evidence type="ECO:0000256" key="4">
    <source>
        <dbReference type="ARBA" id="ARBA00022825"/>
    </source>
</evidence>
<keyword evidence="8" id="KW-1185">Reference proteome</keyword>
<dbReference type="InterPro" id="IPR002142">
    <property type="entry name" value="Peptidase_S49"/>
</dbReference>
<comment type="similarity">
    <text evidence="1">Belongs to the peptidase S49 family.</text>
</comment>
<feature type="region of interest" description="Disordered" evidence="5">
    <location>
        <begin position="410"/>
        <end position="442"/>
    </location>
</feature>
<keyword evidence="3" id="KW-0378">Hydrolase</keyword>
<proteinExistence type="inferred from homology"/>
<dbReference type="AlphaFoldDB" id="A0A850R892"/>
<dbReference type="SUPFAM" id="SSF52096">
    <property type="entry name" value="ClpP/crotonase"/>
    <property type="match status" value="1"/>
</dbReference>
<evidence type="ECO:0000256" key="5">
    <source>
        <dbReference type="SAM" id="MobiDB-lite"/>
    </source>
</evidence>
<feature type="region of interest" description="Disordered" evidence="5">
    <location>
        <begin position="290"/>
        <end position="345"/>
    </location>
</feature>
<keyword evidence="4" id="KW-0720">Serine protease</keyword>
<evidence type="ECO:0000256" key="1">
    <source>
        <dbReference type="ARBA" id="ARBA00008683"/>
    </source>
</evidence>